<dbReference type="InterPro" id="IPR011761">
    <property type="entry name" value="ATP-grasp"/>
</dbReference>
<comment type="catalytic activity">
    <reaction evidence="8">
        <text>N(6)-biotinyl-L-lysyl-[protein] + hydrogencarbonate + ATP = N(6)-carboxybiotinyl-L-lysyl-[protein] + ADP + phosphate + H(+)</text>
        <dbReference type="Rhea" id="RHEA:13501"/>
        <dbReference type="Rhea" id="RHEA-COMP:10505"/>
        <dbReference type="Rhea" id="RHEA-COMP:10506"/>
        <dbReference type="ChEBI" id="CHEBI:15378"/>
        <dbReference type="ChEBI" id="CHEBI:17544"/>
        <dbReference type="ChEBI" id="CHEBI:30616"/>
        <dbReference type="ChEBI" id="CHEBI:43474"/>
        <dbReference type="ChEBI" id="CHEBI:83144"/>
        <dbReference type="ChEBI" id="CHEBI:83145"/>
        <dbReference type="ChEBI" id="CHEBI:456216"/>
        <dbReference type="EC" id="6.3.4.14"/>
    </reaction>
    <physiologicalReaction direction="left-to-right" evidence="8">
        <dbReference type="Rhea" id="RHEA:13502"/>
    </physiologicalReaction>
</comment>
<dbReference type="Pfam" id="PF02786">
    <property type="entry name" value="CPSase_L_D2"/>
    <property type="match status" value="1"/>
</dbReference>
<dbReference type="EMBL" id="AP022613">
    <property type="protein sequence ID" value="BBZ40639.1"/>
    <property type="molecule type" value="Genomic_DNA"/>
</dbReference>
<dbReference type="GO" id="GO:0004075">
    <property type="term" value="F:biotin carboxylase activity"/>
    <property type="evidence" value="ECO:0007669"/>
    <property type="project" value="UniProtKB-EC"/>
</dbReference>
<evidence type="ECO:0000313" key="17">
    <source>
        <dbReference type="Proteomes" id="UP000467385"/>
    </source>
</evidence>
<feature type="domain" description="Biotin carboxylation" evidence="15">
    <location>
        <begin position="20"/>
        <end position="467"/>
    </location>
</feature>
<dbReference type="PROSITE" id="PS50968">
    <property type="entry name" value="BIOTINYL_LIPOYL"/>
    <property type="match status" value="1"/>
</dbReference>
<dbReference type="SUPFAM" id="SSF51246">
    <property type="entry name" value="Rudiment single hybrid motif"/>
    <property type="match status" value="1"/>
</dbReference>
<dbReference type="PANTHER" id="PTHR18866">
    <property type="entry name" value="CARBOXYLASE:PYRUVATE/ACETYL-COA/PROPIONYL-COA CARBOXYLASE"/>
    <property type="match status" value="1"/>
</dbReference>
<dbReference type="Pfam" id="PF00289">
    <property type="entry name" value="Biotin_carb_N"/>
    <property type="match status" value="1"/>
</dbReference>
<name>A0A7I7YG86_9MYCO</name>
<dbReference type="SMART" id="SM00878">
    <property type="entry name" value="Biotin_carb_C"/>
    <property type="match status" value="1"/>
</dbReference>
<dbReference type="InterPro" id="IPR048429">
    <property type="entry name" value="MCC_alpha_BT"/>
</dbReference>
<dbReference type="FunFam" id="2.40.50.100:FF:000003">
    <property type="entry name" value="Acetyl-CoA carboxylase biotin carboxyl carrier protein"/>
    <property type="match status" value="1"/>
</dbReference>
<dbReference type="SUPFAM" id="SSF51230">
    <property type="entry name" value="Single hybrid motif"/>
    <property type="match status" value="1"/>
</dbReference>
<keyword evidence="6" id="KW-0092">Biotin</keyword>
<evidence type="ECO:0000259" key="15">
    <source>
        <dbReference type="PROSITE" id="PS50979"/>
    </source>
</evidence>
<gene>
    <name evidence="16" type="primary">accA1</name>
    <name evidence="16" type="ORF">MCNS_37020</name>
</gene>
<dbReference type="InterPro" id="IPR016185">
    <property type="entry name" value="PreATP-grasp_dom_sf"/>
</dbReference>
<dbReference type="AlphaFoldDB" id="A0A7I7YG86"/>
<organism evidence="16 17">
    <name type="scientific">Mycobacterium conspicuum</name>
    <dbReference type="NCBI Taxonomy" id="44010"/>
    <lineage>
        <taxon>Bacteria</taxon>
        <taxon>Bacillati</taxon>
        <taxon>Actinomycetota</taxon>
        <taxon>Actinomycetes</taxon>
        <taxon>Mycobacteriales</taxon>
        <taxon>Mycobacteriaceae</taxon>
        <taxon>Mycobacterium</taxon>
    </lineage>
</organism>
<keyword evidence="5 12" id="KW-0067">ATP-binding</keyword>
<comment type="function">
    <text evidence="9">Component of a biotin-dependent acyl-CoA carboxylase complex. This subunit catalyzes the ATP-dependent carboxylation of the biotin carried by the biotin carboxyl carrier (BCC) domain, resulting in the formation of carboxyl biotin. When associated with the beta1 subunit AccD1, is involved in branched amino-acid catabolism with methylcrotonyl coenzyme A as the substrate.</text>
</comment>
<dbReference type="PROSITE" id="PS00188">
    <property type="entry name" value="BIOTIN"/>
    <property type="match status" value="1"/>
</dbReference>
<dbReference type="SUPFAM" id="SSF52440">
    <property type="entry name" value="PreATP-grasp domain"/>
    <property type="match status" value="1"/>
</dbReference>
<feature type="domain" description="ATP-grasp" evidence="14">
    <location>
        <begin position="139"/>
        <end position="338"/>
    </location>
</feature>
<evidence type="ECO:0000256" key="9">
    <source>
        <dbReference type="ARBA" id="ARBA00053351"/>
    </source>
</evidence>
<evidence type="ECO:0000256" key="7">
    <source>
        <dbReference type="ARBA" id="ARBA00046317"/>
    </source>
</evidence>
<keyword evidence="4 12" id="KW-0547">Nucleotide-binding</keyword>
<evidence type="ECO:0000256" key="5">
    <source>
        <dbReference type="ARBA" id="ARBA00022840"/>
    </source>
</evidence>
<comment type="subunit">
    <text evidence="10">The biotin-dependent acyl-CoA carboxylase complex is composed of AccA1, which contains the biotin carboxylase (BC) and biotin carboxyl carrier protein (BCCP) domains, and AccD1, which contains the carboxyl transferase (CT) domain. The AccA1/AccD1 complex forms a dodecamer.</text>
</comment>
<dbReference type="InterPro" id="IPR050856">
    <property type="entry name" value="Biotin_carboxylase_complex"/>
</dbReference>
<dbReference type="Proteomes" id="UP000467385">
    <property type="component" value="Chromosome"/>
</dbReference>
<dbReference type="SUPFAM" id="SSF56059">
    <property type="entry name" value="Glutathione synthetase ATP-binding domain-like"/>
    <property type="match status" value="1"/>
</dbReference>
<comment type="pathway">
    <text evidence="7">Amino-acid degradation; L-leucine degradation.</text>
</comment>
<dbReference type="PROSITE" id="PS50975">
    <property type="entry name" value="ATP_GRASP"/>
    <property type="match status" value="1"/>
</dbReference>
<evidence type="ECO:0000256" key="12">
    <source>
        <dbReference type="PROSITE-ProRule" id="PRU00409"/>
    </source>
</evidence>
<dbReference type="PANTHER" id="PTHR18866:SF33">
    <property type="entry name" value="METHYLCROTONOYL-COA CARBOXYLASE SUBUNIT ALPHA, MITOCHONDRIAL-RELATED"/>
    <property type="match status" value="1"/>
</dbReference>
<evidence type="ECO:0000256" key="10">
    <source>
        <dbReference type="ARBA" id="ARBA00065901"/>
    </source>
</evidence>
<dbReference type="PROSITE" id="PS00867">
    <property type="entry name" value="CPSASE_2"/>
    <property type="match status" value="1"/>
</dbReference>
<dbReference type="InterPro" id="IPR011053">
    <property type="entry name" value="Single_hybrid_motif"/>
</dbReference>
<dbReference type="InterPro" id="IPR005479">
    <property type="entry name" value="CPAse_ATP-bd"/>
</dbReference>
<dbReference type="InterPro" id="IPR005481">
    <property type="entry name" value="BC-like_N"/>
</dbReference>
<dbReference type="Pfam" id="PF21139">
    <property type="entry name" value="BT_MCC_alpha"/>
    <property type="match status" value="1"/>
</dbReference>
<dbReference type="PROSITE" id="PS50979">
    <property type="entry name" value="BC"/>
    <property type="match status" value="1"/>
</dbReference>
<evidence type="ECO:0000256" key="1">
    <source>
        <dbReference type="ARBA" id="ARBA00001953"/>
    </source>
</evidence>
<evidence type="ECO:0000256" key="2">
    <source>
        <dbReference type="ARBA" id="ARBA00013263"/>
    </source>
</evidence>
<dbReference type="Pfam" id="PF02785">
    <property type="entry name" value="Biotin_carb_C"/>
    <property type="match status" value="1"/>
</dbReference>
<evidence type="ECO:0000256" key="6">
    <source>
        <dbReference type="ARBA" id="ARBA00023267"/>
    </source>
</evidence>
<dbReference type="Gene3D" id="3.30.470.20">
    <property type="entry name" value="ATP-grasp fold, B domain"/>
    <property type="match status" value="1"/>
</dbReference>
<accession>A0A7I7YG86</accession>
<comment type="cofactor">
    <cofactor evidence="1">
        <name>biotin</name>
        <dbReference type="ChEBI" id="CHEBI:57586"/>
    </cofactor>
</comment>
<dbReference type="InterPro" id="IPR000089">
    <property type="entry name" value="Biotin_lipoyl"/>
</dbReference>
<dbReference type="InterPro" id="IPR011764">
    <property type="entry name" value="Biotin_carboxylation_dom"/>
</dbReference>
<reference evidence="16 17" key="1">
    <citation type="journal article" date="2019" name="Emerg. Microbes Infect.">
        <title>Comprehensive subspecies identification of 175 nontuberculous mycobacteria species based on 7547 genomic profiles.</title>
        <authorList>
            <person name="Matsumoto Y."/>
            <person name="Kinjo T."/>
            <person name="Motooka D."/>
            <person name="Nabeya D."/>
            <person name="Jung N."/>
            <person name="Uechi K."/>
            <person name="Horii T."/>
            <person name="Iida T."/>
            <person name="Fujita J."/>
            <person name="Nakamura S."/>
        </authorList>
    </citation>
    <scope>NUCLEOTIDE SEQUENCE [LARGE SCALE GENOMIC DNA]</scope>
    <source>
        <strain evidence="16 17">JCM 14738</strain>
    </source>
</reference>
<dbReference type="EC" id="6.3.4.14" evidence="2"/>
<proteinExistence type="predicted"/>
<sequence length="676" mass="72325">MRPGAPGTGLLRRVPDVSAMFETVLVANRGEIAVRVIRTLRRLGVKSVAVYSDADAGARHVLEADEAVRLGPAPARESYLNSDKVLGAAARTGAQAIHPGYGFLSENAHFAAACESAGVVFLGPPARAIEVMGDKITAKNAVAAFDVPVVPGIARPGLSDDDLVAAADDVGYPVLIKPSAGGGGKGMHLVQEPARLREALVTARREAASAFGDDTLFLERFVLRPRHIEVQVLADAHGNVVHLGERECSLQRRHQKVIEEAPSALLDAQTRARIGTAACNTARSVDYVGAGTVEFIVSAERPDEFFFMEMNTRLQVEHPVTEAVTGLDLVEWQLRVGAGEKLAFAQDDIALSGHAIEARVYAEDPARGFLPTGGRVLEVIEPSGDGVRVDSSLLAGTVVGSDYDPMLSKVIAHGADRADALTRLDRALARTAVLGVQTNVEFLRFLLADERVRAGDLDTALLEERLPDFVPLPAPDDVLAAGGLYRQWALARSARNDLWASPTGWRVGGVVAPVRTEMRTALREETVSVWGSPDAARVQVGDGEISSASAQFDGSRMSVTRDGVRRDYRWAEADRHLWIADERGTWHLREAEEHTIHRAAGARQAEVVSPMPGNVIAVRVASGAEVSEGDPVVVVEAMKMEHSLAAPVSGSVEVLVSVGDQVKVDQVLARIKDQES</sequence>
<evidence type="ECO:0000256" key="11">
    <source>
        <dbReference type="ARBA" id="ARBA00074050"/>
    </source>
</evidence>
<feature type="domain" description="Lipoyl-binding" evidence="13">
    <location>
        <begin position="597"/>
        <end position="672"/>
    </location>
</feature>
<evidence type="ECO:0000256" key="8">
    <source>
        <dbReference type="ARBA" id="ARBA00048501"/>
    </source>
</evidence>
<dbReference type="GO" id="GO:0005524">
    <property type="term" value="F:ATP binding"/>
    <property type="evidence" value="ECO:0007669"/>
    <property type="project" value="UniProtKB-UniRule"/>
</dbReference>
<dbReference type="CDD" id="cd06850">
    <property type="entry name" value="biotinyl_domain"/>
    <property type="match status" value="1"/>
</dbReference>
<evidence type="ECO:0000259" key="13">
    <source>
        <dbReference type="PROSITE" id="PS50968"/>
    </source>
</evidence>
<evidence type="ECO:0000256" key="3">
    <source>
        <dbReference type="ARBA" id="ARBA00022598"/>
    </source>
</evidence>
<dbReference type="Pfam" id="PF00364">
    <property type="entry name" value="Biotin_lipoyl"/>
    <property type="match status" value="1"/>
</dbReference>
<dbReference type="InterPro" id="IPR005482">
    <property type="entry name" value="Biotin_COase_C"/>
</dbReference>
<evidence type="ECO:0000256" key="4">
    <source>
        <dbReference type="ARBA" id="ARBA00022741"/>
    </source>
</evidence>
<dbReference type="GO" id="GO:0046872">
    <property type="term" value="F:metal ion binding"/>
    <property type="evidence" value="ECO:0007669"/>
    <property type="project" value="InterPro"/>
</dbReference>
<dbReference type="InterPro" id="IPR001882">
    <property type="entry name" value="Biotin_BS"/>
</dbReference>
<dbReference type="FunFam" id="3.30.470.20:FF:000028">
    <property type="entry name" value="Methylcrotonoyl-CoA carboxylase subunit alpha, mitochondrial"/>
    <property type="match status" value="1"/>
</dbReference>
<evidence type="ECO:0000313" key="16">
    <source>
        <dbReference type="EMBL" id="BBZ40639.1"/>
    </source>
</evidence>
<dbReference type="InterPro" id="IPR011054">
    <property type="entry name" value="Rudment_hybrid_motif"/>
</dbReference>
<dbReference type="FunFam" id="3.40.50.20:FF:000010">
    <property type="entry name" value="Propionyl-CoA carboxylase subunit alpha"/>
    <property type="match status" value="1"/>
</dbReference>
<dbReference type="Gene3D" id="2.40.50.100">
    <property type="match status" value="1"/>
</dbReference>
<evidence type="ECO:0000259" key="14">
    <source>
        <dbReference type="PROSITE" id="PS50975"/>
    </source>
</evidence>
<dbReference type="PROSITE" id="PS00866">
    <property type="entry name" value="CPSASE_1"/>
    <property type="match status" value="1"/>
</dbReference>
<keyword evidence="17" id="KW-1185">Reference proteome</keyword>
<protein>
    <recommendedName>
        <fullName evidence="11">Biotin-dependent 3-methylcrotonyl-coenzyme A carboxylase alpha1 subunit</fullName>
        <ecNumber evidence="2">6.3.4.14</ecNumber>
    </recommendedName>
</protein>
<keyword evidence="3" id="KW-0436">Ligase</keyword>